<reference evidence="3 4" key="1">
    <citation type="journal article" date="2010" name="J. Bacteriol.">
        <title>Biochemical characterization of a novel indole prenyltransferase from Streptomyces sp. SN-593.</title>
        <authorList>
            <person name="Takahashi S."/>
            <person name="Takagi H."/>
            <person name="Toyoda A."/>
            <person name="Uramoto M."/>
            <person name="Nogawa T."/>
            <person name="Ueki M."/>
            <person name="Sakaki Y."/>
            <person name="Osada H."/>
        </authorList>
    </citation>
    <scope>NUCLEOTIDE SEQUENCE [LARGE SCALE GENOMIC DNA]</scope>
    <source>
        <strain evidence="3 4">SN-593</strain>
    </source>
</reference>
<dbReference type="SUPFAM" id="SSF50475">
    <property type="entry name" value="FMN-binding split barrel"/>
    <property type="match status" value="1"/>
</dbReference>
<dbReference type="InterPro" id="IPR012349">
    <property type="entry name" value="Split_barrel_FMN-bd"/>
</dbReference>
<dbReference type="RefSeq" id="WP_202231833.1">
    <property type="nucleotide sequence ID" value="NZ_AP018365.1"/>
</dbReference>
<reference evidence="3 4" key="2">
    <citation type="journal article" date="2011" name="J. Antibiot.">
        <title>Furaquinocins I and J: novel polyketide isoprenoid hybrid compounds from Streptomyces reveromyceticus SN-593.</title>
        <authorList>
            <person name="Panthee S."/>
            <person name="Takahashi S."/>
            <person name="Takagi H."/>
            <person name="Nogawa T."/>
            <person name="Oowada E."/>
            <person name="Uramoto M."/>
            <person name="Osada H."/>
        </authorList>
    </citation>
    <scope>NUCLEOTIDE SEQUENCE [LARGE SCALE GENOMIC DNA]</scope>
    <source>
        <strain evidence="3 4">SN-593</strain>
    </source>
</reference>
<dbReference type="GO" id="GO:0070967">
    <property type="term" value="F:coenzyme F420 binding"/>
    <property type="evidence" value="ECO:0007669"/>
    <property type="project" value="TreeGrafter"/>
</dbReference>
<dbReference type="Gene3D" id="2.30.110.10">
    <property type="entry name" value="Electron Transport, Fmn-binding Protein, Chain A"/>
    <property type="match status" value="1"/>
</dbReference>
<dbReference type="AlphaFoldDB" id="A0A7U3VL87"/>
<protein>
    <recommendedName>
        <fullName evidence="2">Pyridoxamine 5'-phosphate oxidase N-terminal domain-containing protein</fullName>
    </recommendedName>
</protein>
<dbReference type="InterPro" id="IPR052019">
    <property type="entry name" value="F420H2_bilvrd_red/Heme_oxyg"/>
</dbReference>
<dbReference type="Proteomes" id="UP000595703">
    <property type="component" value="Chromosome"/>
</dbReference>
<evidence type="ECO:0000313" key="4">
    <source>
        <dbReference type="Proteomes" id="UP000595703"/>
    </source>
</evidence>
<evidence type="ECO:0000259" key="2">
    <source>
        <dbReference type="Pfam" id="PF01243"/>
    </source>
</evidence>
<sequence>MSDTRSPFARFARQKTILLTTYRRDGTPVGTPVSVAVDGDRAYVRTFGAAWKVGRLRNDPRVRIAPSTVRGRPTGPALEARARLLEGAEADRAAKALARKYPFMHGVLVPFVHRRKHWATLHYALTAPESGA</sequence>
<dbReference type="NCBIfam" id="TIGR03666">
    <property type="entry name" value="Rv2061_F420"/>
    <property type="match status" value="1"/>
</dbReference>
<dbReference type="EMBL" id="AP018365">
    <property type="protein sequence ID" value="BBA95274.1"/>
    <property type="molecule type" value="Genomic_DNA"/>
</dbReference>
<gene>
    <name evidence="3" type="ORF">RVR_70</name>
</gene>
<keyword evidence="1" id="KW-0560">Oxidoreductase</keyword>
<proteinExistence type="predicted"/>
<reference evidence="3 4" key="3">
    <citation type="journal article" date="2011" name="Nat. Chem. Biol.">
        <title>Reveromycin A biosynthesis uses RevG and RevJ for stereospecific spiroacetal formation.</title>
        <authorList>
            <person name="Takahashi S."/>
            <person name="Toyoda A."/>
            <person name="Sekiyama Y."/>
            <person name="Takagi H."/>
            <person name="Nogawa T."/>
            <person name="Uramoto M."/>
            <person name="Suzuki R."/>
            <person name="Koshino H."/>
            <person name="Kumano T."/>
            <person name="Panthee S."/>
            <person name="Dairi T."/>
            <person name="Ishikawa J."/>
            <person name="Ikeda H."/>
            <person name="Sakaki Y."/>
            <person name="Osada H."/>
        </authorList>
    </citation>
    <scope>NUCLEOTIDE SEQUENCE [LARGE SCALE GENOMIC DNA]</scope>
    <source>
        <strain evidence="3 4">SN-593</strain>
    </source>
</reference>
<dbReference type="KEGG" id="arev:RVR_70"/>
<dbReference type="PANTHER" id="PTHR35176:SF11">
    <property type="entry name" value="PYRIDOXAMINE 5'-PHOSPHATE OXIDASE FAMILY PROTEIN"/>
    <property type="match status" value="1"/>
</dbReference>
<dbReference type="Pfam" id="PF01243">
    <property type="entry name" value="PNPOx_N"/>
    <property type="match status" value="1"/>
</dbReference>
<reference evidence="3 4" key="4">
    <citation type="journal article" date="2020" name="Sci. Rep.">
        <title>beta-carboline chemical signals induce reveromycin production through a LuxR family regulator in Streptomyces sp. SN-593.</title>
        <authorList>
            <person name="Panthee S."/>
            <person name="Kito N."/>
            <person name="Hayashi T."/>
            <person name="Shimizu T."/>
            <person name="Ishikawa J."/>
            <person name="Hamamoto H."/>
            <person name="Osada H."/>
            <person name="Takahashi S."/>
        </authorList>
    </citation>
    <scope>NUCLEOTIDE SEQUENCE [LARGE SCALE GENOMIC DNA]</scope>
    <source>
        <strain evidence="3 4">SN-593</strain>
    </source>
</reference>
<feature type="domain" description="Pyridoxamine 5'-phosphate oxidase N-terminal" evidence="2">
    <location>
        <begin position="11"/>
        <end position="101"/>
    </location>
</feature>
<accession>A0A7U3VL87</accession>
<dbReference type="InterPro" id="IPR019965">
    <property type="entry name" value="PPOX_F420-dep_Rv2061_put"/>
</dbReference>
<evidence type="ECO:0000256" key="1">
    <source>
        <dbReference type="ARBA" id="ARBA00023002"/>
    </source>
</evidence>
<organism evidence="3 4">
    <name type="scientific">Actinacidiphila reveromycinica</name>
    <dbReference type="NCBI Taxonomy" id="659352"/>
    <lineage>
        <taxon>Bacteria</taxon>
        <taxon>Bacillati</taxon>
        <taxon>Actinomycetota</taxon>
        <taxon>Actinomycetes</taxon>
        <taxon>Kitasatosporales</taxon>
        <taxon>Streptomycetaceae</taxon>
        <taxon>Actinacidiphila</taxon>
    </lineage>
</organism>
<evidence type="ECO:0000313" key="3">
    <source>
        <dbReference type="EMBL" id="BBA95274.1"/>
    </source>
</evidence>
<dbReference type="GO" id="GO:0005829">
    <property type="term" value="C:cytosol"/>
    <property type="evidence" value="ECO:0007669"/>
    <property type="project" value="TreeGrafter"/>
</dbReference>
<name>A0A7U3VL87_9ACTN</name>
<dbReference type="InterPro" id="IPR011576">
    <property type="entry name" value="Pyridox_Oxase_N"/>
</dbReference>
<dbReference type="GO" id="GO:0016627">
    <property type="term" value="F:oxidoreductase activity, acting on the CH-CH group of donors"/>
    <property type="evidence" value="ECO:0007669"/>
    <property type="project" value="TreeGrafter"/>
</dbReference>
<dbReference type="PANTHER" id="PTHR35176">
    <property type="entry name" value="HEME OXYGENASE HI_0854-RELATED"/>
    <property type="match status" value="1"/>
</dbReference>
<keyword evidence="4" id="KW-1185">Reference proteome</keyword>